<dbReference type="GO" id="GO:0051787">
    <property type="term" value="F:misfolded protein binding"/>
    <property type="evidence" value="ECO:0007669"/>
    <property type="project" value="TreeGrafter"/>
</dbReference>
<dbReference type="GO" id="GO:0031593">
    <property type="term" value="F:polyubiquitin modification-dependent protein binding"/>
    <property type="evidence" value="ECO:0007669"/>
    <property type="project" value="TreeGrafter"/>
</dbReference>
<dbReference type="GO" id="GO:0036503">
    <property type="term" value="P:ERAD pathway"/>
    <property type="evidence" value="ECO:0007669"/>
    <property type="project" value="TreeGrafter"/>
</dbReference>
<organism evidence="2 3">
    <name type="scientific">Anopheles maculatus</name>
    <dbReference type="NCBI Taxonomy" id="74869"/>
    <lineage>
        <taxon>Eukaryota</taxon>
        <taxon>Metazoa</taxon>
        <taxon>Ecdysozoa</taxon>
        <taxon>Arthropoda</taxon>
        <taxon>Hexapoda</taxon>
        <taxon>Insecta</taxon>
        <taxon>Pterygota</taxon>
        <taxon>Neoptera</taxon>
        <taxon>Endopterygota</taxon>
        <taxon>Diptera</taxon>
        <taxon>Nematocera</taxon>
        <taxon>Culicoidea</taxon>
        <taxon>Culicidae</taxon>
        <taxon>Anophelinae</taxon>
        <taxon>Anopheles</taxon>
        <taxon>Anopheles maculatus group</taxon>
    </lineage>
</organism>
<dbReference type="AlphaFoldDB" id="A0A182SBN7"/>
<dbReference type="GO" id="GO:0071818">
    <property type="term" value="C:BAT3 complex"/>
    <property type="evidence" value="ECO:0007669"/>
    <property type="project" value="TreeGrafter"/>
</dbReference>
<dbReference type="Proteomes" id="UP000075901">
    <property type="component" value="Unassembled WGS sequence"/>
</dbReference>
<reference evidence="2" key="2">
    <citation type="submission" date="2020-05" db="UniProtKB">
        <authorList>
            <consortium name="EnsemblMetazoa"/>
        </authorList>
    </citation>
    <scope>IDENTIFICATION</scope>
    <source>
        <strain evidence="2">maculatus3</strain>
    </source>
</reference>
<reference evidence="3" key="1">
    <citation type="submission" date="2013-09" db="EMBL/GenBank/DDBJ databases">
        <title>The Genome Sequence of Anopheles maculatus species B.</title>
        <authorList>
            <consortium name="The Broad Institute Genomics Platform"/>
            <person name="Neafsey D.E."/>
            <person name="Besansky N."/>
            <person name="Howell P."/>
            <person name="Walton C."/>
            <person name="Young S.K."/>
            <person name="Zeng Q."/>
            <person name="Gargeya S."/>
            <person name="Fitzgerald M."/>
            <person name="Haas B."/>
            <person name="Abouelleil A."/>
            <person name="Allen A.W."/>
            <person name="Alvarado L."/>
            <person name="Arachchi H.M."/>
            <person name="Berlin A.M."/>
            <person name="Chapman S.B."/>
            <person name="Gainer-Dewar J."/>
            <person name="Goldberg J."/>
            <person name="Griggs A."/>
            <person name="Gujja S."/>
            <person name="Hansen M."/>
            <person name="Howarth C."/>
            <person name="Imamovic A."/>
            <person name="Ireland A."/>
            <person name="Larimer J."/>
            <person name="McCowan C."/>
            <person name="Murphy C."/>
            <person name="Pearson M."/>
            <person name="Poon T.W."/>
            <person name="Priest M."/>
            <person name="Roberts A."/>
            <person name="Saif S."/>
            <person name="Shea T."/>
            <person name="Sisk P."/>
            <person name="Sykes S."/>
            <person name="Wortman J."/>
            <person name="Nusbaum C."/>
            <person name="Birren B."/>
        </authorList>
    </citation>
    <scope>NUCLEOTIDE SEQUENCE [LARGE SCALE GENOMIC DNA]</scope>
    <source>
        <strain evidence="3">maculatus3</strain>
    </source>
</reference>
<accession>A0A182SBN7</accession>
<feature type="region of interest" description="Disordered" evidence="1">
    <location>
        <begin position="120"/>
        <end position="163"/>
    </location>
</feature>
<feature type="compositionally biased region" description="Low complexity" evidence="1">
    <location>
        <begin position="130"/>
        <end position="163"/>
    </location>
</feature>
<evidence type="ECO:0000256" key="1">
    <source>
        <dbReference type="SAM" id="MobiDB-lite"/>
    </source>
</evidence>
<protein>
    <submittedName>
        <fullName evidence="2">Uncharacterized protein</fullName>
    </submittedName>
</protein>
<evidence type="ECO:0000313" key="2">
    <source>
        <dbReference type="EnsemblMetazoa" id="AMAM003551-PA"/>
    </source>
</evidence>
<dbReference type="PANTHER" id="PTHR15204">
    <property type="entry name" value="LARGE PROLINE-RICH PROTEIN BAG6"/>
    <property type="match status" value="1"/>
</dbReference>
<name>A0A182SBN7_9DIPT</name>
<sequence>SAASKPDASEAVCSLTGTDLDFANRPVPPRPAADDEELPTVEFNAESWHRHFPSNWLPIITRDLGRQRRQSPQAPFSDAYISGMSSKRRKLLSETKPPSDVHSLIADGVRRAFTGTGAIPSASATVGAGSNSASARRPTAASSSSATTSGAGASTSGSSTGNPITHNLFRTLDDVANTIANDGALQLSYCDAMKASIRDRLAKDSDYDAMRFPNCSKYFEK</sequence>
<dbReference type="VEuPathDB" id="VectorBase:AMAM003551"/>
<keyword evidence="3" id="KW-1185">Reference proteome</keyword>
<proteinExistence type="predicted"/>
<dbReference type="PANTHER" id="PTHR15204:SF0">
    <property type="entry name" value="LARGE PROLINE-RICH PROTEIN BAG6"/>
    <property type="match status" value="1"/>
</dbReference>
<evidence type="ECO:0000313" key="3">
    <source>
        <dbReference type="Proteomes" id="UP000075901"/>
    </source>
</evidence>
<dbReference type="EnsemblMetazoa" id="AMAM003551-RA">
    <property type="protein sequence ID" value="AMAM003551-PA"/>
    <property type="gene ID" value="AMAM003551"/>
</dbReference>